<dbReference type="Proteomes" id="UP000837857">
    <property type="component" value="Chromosome 16"/>
</dbReference>
<feature type="region of interest" description="Disordered" evidence="1">
    <location>
        <begin position="93"/>
        <end position="121"/>
    </location>
</feature>
<gene>
    <name evidence="2" type="ORF">IPOD504_LOCUS4915</name>
</gene>
<proteinExistence type="predicted"/>
<feature type="non-terminal residue" evidence="2">
    <location>
        <position position="121"/>
    </location>
</feature>
<sequence length="121" mass="13526">MVLESATWRQRGQLEAGARPPAAPRLHKSPRGRALSAARRFLFFFFSLPRAARGNKSASVNVSLVERNFANSYAEWASREDFWRTHPPRYSNRGLDPIEASVRPLSGEDKSGRADAADGRN</sequence>
<evidence type="ECO:0000313" key="2">
    <source>
        <dbReference type="EMBL" id="CAH2045055.1"/>
    </source>
</evidence>
<reference evidence="2" key="1">
    <citation type="submission" date="2022-03" db="EMBL/GenBank/DDBJ databases">
        <authorList>
            <person name="Martin H S."/>
        </authorList>
    </citation>
    <scope>NUCLEOTIDE SEQUENCE</scope>
</reference>
<organism evidence="2 3">
    <name type="scientific">Iphiclides podalirius</name>
    <name type="common">scarce swallowtail</name>
    <dbReference type="NCBI Taxonomy" id="110791"/>
    <lineage>
        <taxon>Eukaryota</taxon>
        <taxon>Metazoa</taxon>
        <taxon>Ecdysozoa</taxon>
        <taxon>Arthropoda</taxon>
        <taxon>Hexapoda</taxon>
        <taxon>Insecta</taxon>
        <taxon>Pterygota</taxon>
        <taxon>Neoptera</taxon>
        <taxon>Endopterygota</taxon>
        <taxon>Lepidoptera</taxon>
        <taxon>Glossata</taxon>
        <taxon>Ditrysia</taxon>
        <taxon>Papilionoidea</taxon>
        <taxon>Papilionidae</taxon>
        <taxon>Papilioninae</taxon>
        <taxon>Iphiclides</taxon>
    </lineage>
</organism>
<feature type="region of interest" description="Disordered" evidence="1">
    <location>
        <begin position="1"/>
        <end position="31"/>
    </location>
</feature>
<feature type="compositionally biased region" description="Basic and acidic residues" evidence="1">
    <location>
        <begin position="106"/>
        <end position="121"/>
    </location>
</feature>
<accession>A0ABN8I382</accession>
<evidence type="ECO:0000256" key="1">
    <source>
        <dbReference type="SAM" id="MobiDB-lite"/>
    </source>
</evidence>
<dbReference type="EMBL" id="OW152828">
    <property type="protein sequence ID" value="CAH2045055.1"/>
    <property type="molecule type" value="Genomic_DNA"/>
</dbReference>
<evidence type="ECO:0000313" key="3">
    <source>
        <dbReference type="Proteomes" id="UP000837857"/>
    </source>
</evidence>
<keyword evidence="3" id="KW-1185">Reference proteome</keyword>
<name>A0ABN8I382_9NEOP</name>
<protein>
    <submittedName>
        <fullName evidence="2">Uncharacterized protein</fullName>
    </submittedName>
</protein>